<accession>J1K1W7</accession>
<dbReference type="SUPFAM" id="SSF103473">
    <property type="entry name" value="MFS general substrate transporter"/>
    <property type="match status" value="1"/>
</dbReference>
<dbReference type="AlphaFoldDB" id="J1K1W7"/>
<dbReference type="Gene3D" id="1.20.1250.20">
    <property type="entry name" value="MFS general substrate transporter like domains"/>
    <property type="match status" value="1"/>
</dbReference>
<evidence type="ECO:0000256" key="6">
    <source>
        <dbReference type="ARBA" id="ARBA00022989"/>
    </source>
</evidence>
<proteinExistence type="predicted"/>
<feature type="transmembrane region" description="Helical" evidence="8">
    <location>
        <begin position="251"/>
        <end position="270"/>
    </location>
</feature>
<name>J1K1W7_9HYPH</name>
<keyword evidence="4" id="KW-0997">Cell inner membrane</keyword>
<reference evidence="10 11" key="1">
    <citation type="submission" date="2012-03" db="EMBL/GenBank/DDBJ databases">
        <title>The Genome Sequence of Bartonella tamiae Th239.</title>
        <authorList>
            <consortium name="The Broad Institute Genome Sequencing Platform"/>
            <consortium name="The Broad Institute Genome Sequencing Center for Infectious Disease"/>
            <person name="Feldgarden M."/>
            <person name="Kirby J."/>
            <person name="Kosoy M."/>
            <person name="Birtles R."/>
            <person name="Probert W.S."/>
            <person name="Chiaraviglio L."/>
            <person name="Young S.K."/>
            <person name="Zeng Q."/>
            <person name="Gargeya S."/>
            <person name="Fitzgerald M."/>
            <person name="Haas B."/>
            <person name="Abouelleil A."/>
            <person name="Alvarado L."/>
            <person name="Arachchi H.M."/>
            <person name="Berlin A."/>
            <person name="Chapman S.B."/>
            <person name="Gearin G."/>
            <person name="Goldberg J."/>
            <person name="Griggs A."/>
            <person name="Gujja S."/>
            <person name="Hansen M."/>
            <person name="Heiman D."/>
            <person name="Howarth C."/>
            <person name="Larimer J."/>
            <person name="Lui A."/>
            <person name="MacDonald P.J.P."/>
            <person name="McCowen C."/>
            <person name="Montmayeur A."/>
            <person name="Murphy C."/>
            <person name="Neiman D."/>
            <person name="Pearson M."/>
            <person name="Priest M."/>
            <person name="Roberts A."/>
            <person name="Saif S."/>
            <person name="Shea T."/>
            <person name="Sisk P."/>
            <person name="Stolte C."/>
            <person name="Sykes S."/>
            <person name="Wortman J."/>
            <person name="Nusbaum C."/>
            <person name="Birren B."/>
        </authorList>
    </citation>
    <scope>NUCLEOTIDE SEQUENCE [LARGE SCALE GENOMIC DNA]</scope>
    <source>
        <strain evidence="10 11">Th239</strain>
    </source>
</reference>
<feature type="transmembrane region" description="Helical" evidence="8">
    <location>
        <begin position="103"/>
        <end position="120"/>
    </location>
</feature>
<evidence type="ECO:0000256" key="3">
    <source>
        <dbReference type="ARBA" id="ARBA00022475"/>
    </source>
</evidence>
<dbReference type="GO" id="GO:0005886">
    <property type="term" value="C:plasma membrane"/>
    <property type="evidence" value="ECO:0007669"/>
    <property type="project" value="UniProtKB-SubCell"/>
</dbReference>
<evidence type="ECO:0000256" key="1">
    <source>
        <dbReference type="ARBA" id="ARBA00004429"/>
    </source>
</evidence>
<dbReference type="Pfam" id="PF12832">
    <property type="entry name" value="MFS_1_like"/>
    <property type="match status" value="1"/>
</dbReference>
<evidence type="ECO:0000256" key="7">
    <source>
        <dbReference type="ARBA" id="ARBA00023136"/>
    </source>
</evidence>
<feature type="transmembrane region" description="Helical" evidence="8">
    <location>
        <begin position="215"/>
        <end position="239"/>
    </location>
</feature>
<dbReference type="HOGENOM" id="CLU_698178_0_0_5"/>
<dbReference type="eggNOG" id="COG2814">
    <property type="taxonomic scope" value="Bacteria"/>
</dbReference>
<dbReference type="GO" id="GO:0030395">
    <property type="term" value="F:lactose binding"/>
    <property type="evidence" value="ECO:0007669"/>
    <property type="project" value="TreeGrafter"/>
</dbReference>
<sequence>MDKLKKKSLLNLLQADWHLPVGFFGFYLPAGILLSYLPSFLNQKGLSPSEIAIAFSSVFAIKLFTGPLLSYWTDFQEKQQITLTFLGVLTIISSVILGVSSQFWLLWIGIIMMSICRNYYQSLLEAFASATNFSNKDNRYGLMRGIGSIAICIGVIMFGGLWSSGQMYQLYYLPTLVLISGIILTYAVAKKNNNISKKKIFEFDKNLNDDLINKIILYMASCFLIGSNGVFYSTATLILEKENFISYEISLLWIFTFFIEAIGFIIFDYIRLKISDSIFFYCIIIITLFRWWILTNENNYYLIILAFALHVASFSWVHVFLVNWIRNLWSDRYAATGQSLYIAVAHGVGMASAAFLSSMLLPSIGSHVYFISLTMTLIGATMVLLWQLIFNKKRKKHEKY</sequence>
<feature type="transmembrane region" description="Helical" evidence="8">
    <location>
        <begin position="340"/>
        <end position="361"/>
    </location>
</feature>
<organism evidence="10 11">
    <name type="scientific">Bartonella tamiae Th239</name>
    <dbReference type="NCBI Taxonomy" id="1094558"/>
    <lineage>
        <taxon>Bacteria</taxon>
        <taxon>Pseudomonadati</taxon>
        <taxon>Pseudomonadota</taxon>
        <taxon>Alphaproteobacteria</taxon>
        <taxon>Hyphomicrobiales</taxon>
        <taxon>Bartonellaceae</taxon>
        <taxon>Bartonella</taxon>
    </lineage>
</organism>
<evidence type="ECO:0000256" key="2">
    <source>
        <dbReference type="ARBA" id="ARBA00022448"/>
    </source>
</evidence>
<dbReference type="InterPro" id="IPR024989">
    <property type="entry name" value="MFS_assoc_dom"/>
</dbReference>
<dbReference type="PANTHER" id="PTHR23522:SF10">
    <property type="entry name" value="3-PHENYLPROPIONIC ACID TRANSPORTER-RELATED"/>
    <property type="match status" value="1"/>
</dbReference>
<keyword evidence="3" id="KW-1003">Cell membrane</keyword>
<evidence type="ECO:0000256" key="4">
    <source>
        <dbReference type="ARBA" id="ARBA00022519"/>
    </source>
</evidence>
<feature type="transmembrane region" description="Helical" evidence="8">
    <location>
        <begin position="168"/>
        <end position="189"/>
    </location>
</feature>
<protein>
    <recommendedName>
        <fullName evidence="9">Major facilitator superfamily associated domain-containing protein</fullName>
    </recommendedName>
</protein>
<evidence type="ECO:0000313" key="11">
    <source>
        <dbReference type="Proteomes" id="UP000008952"/>
    </source>
</evidence>
<feature type="transmembrane region" description="Helical" evidence="8">
    <location>
        <begin position="300"/>
        <end position="319"/>
    </location>
</feature>
<dbReference type="OrthoDB" id="9150135at2"/>
<evidence type="ECO:0000256" key="5">
    <source>
        <dbReference type="ARBA" id="ARBA00022692"/>
    </source>
</evidence>
<comment type="caution">
    <text evidence="10">The sequence shown here is derived from an EMBL/GenBank/DDBJ whole genome shotgun (WGS) entry which is preliminary data.</text>
</comment>
<dbReference type="InterPro" id="IPR036259">
    <property type="entry name" value="MFS_trans_sf"/>
</dbReference>
<evidence type="ECO:0000259" key="9">
    <source>
        <dbReference type="Pfam" id="PF12832"/>
    </source>
</evidence>
<dbReference type="PATRIC" id="fig|1094558.3.peg.451"/>
<gene>
    <name evidence="10" type="ORF">ME5_00407</name>
</gene>
<keyword evidence="11" id="KW-1185">Reference proteome</keyword>
<feature type="transmembrane region" description="Helical" evidence="8">
    <location>
        <begin position="51"/>
        <end position="69"/>
    </location>
</feature>
<keyword evidence="5 8" id="KW-0812">Transmembrane</keyword>
<feature type="transmembrane region" description="Helical" evidence="8">
    <location>
        <begin position="141"/>
        <end position="162"/>
    </location>
</feature>
<keyword evidence="2" id="KW-0813">Transport</keyword>
<feature type="transmembrane region" description="Helical" evidence="8">
    <location>
        <begin position="367"/>
        <end position="390"/>
    </location>
</feature>
<dbReference type="Proteomes" id="UP000008952">
    <property type="component" value="Unassembled WGS sequence"/>
</dbReference>
<dbReference type="STRING" id="1094558.ME5_00407"/>
<feature type="transmembrane region" description="Helical" evidence="8">
    <location>
        <begin position="81"/>
        <end position="97"/>
    </location>
</feature>
<feature type="transmembrane region" description="Helical" evidence="8">
    <location>
        <begin position="21"/>
        <end position="39"/>
    </location>
</feature>
<dbReference type="GO" id="GO:0015528">
    <property type="term" value="F:lactose:proton symporter activity"/>
    <property type="evidence" value="ECO:0007669"/>
    <property type="project" value="TreeGrafter"/>
</dbReference>
<comment type="subcellular location">
    <subcellularLocation>
        <location evidence="1">Cell inner membrane</location>
        <topology evidence="1">Multi-pass membrane protein</topology>
    </subcellularLocation>
</comment>
<keyword evidence="6 8" id="KW-1133">Transmembrane helix</keyword>
<evidence type="ECO:0000256" key="8">
    <source>
        <dbReference type="SAM" id="Phobius"/>
    </source>
</evidence>
<dbReference type="PANTHER" id="PTHR23522">
    <property type="entry name" value="BLL5896 PROTEIN"/>
    <property type="match status" value="1"/>
</dbReference>
<evidence type="ECO:0000313" key="10">
    <source>
        <dbReference type="EMBL" id="EJF91075.1"/>
    </source>
</evidence>
<feature type="domain" description="Major facilitator superfamily associated" evidence="9">
    <location>
        <begin position="17"/>
        <end position="370"/>
    </location>
</feature>
<feature type="transmembrane region" description="Helical" evidence="8">
    <location>
        <begin position="277"/>
        <end position="294"/>
    </location>
</feature>
<dbReference type="RefSeq" id="WP_008037974.1">
    <property type="nucleotide sequence ID" value="NZ_JH725147.1"/>
</dbReference>
<keyword evidence="7 8" id="KW-0472">Membrane</keyword>
<dbReference type="EMBL" id="AIMB01000003">
    <property type="protein sequence ID" value="EJF91075.1"/>
    <property type="molecule type" value="Genomic_DNA"/>
</dbReference>